<dbReference type="InterPro" id="IPR050191">
    <property type="entry name" value="ATP-dep_DNA_ligase"/>
</dbReference>
<evidence type="ECO:0000313" key="4">
    <source>
        <dbReference type="EMBL" id="SDH42850.1"/>
    </source>
</evidence>
<dbReference type="CDD" id="cd07906">
    <property type="entry name" value="Adenylation_DNA_ligase_LigD_LigC"/>
    <property type="match status" value="1"/>
</dbReference>
<dbReference type="PANTHER" id="PTHR45674">
    <property type="entry name" value="DNA LIGASE 1/3 FAMILY MEMBER"/>
    <property type="match status" value="1"/>
</dbReference>
<organism evidence="4 5">
    <name type="scientific">Desulfosporosinus hippei DSM 8344</name>
    <dbReference type="NCBI Taxonomy" id="1121419"/>
    <lineage>
        <taxon>Bacteria</taxon>
        <taxon>Bacillati</taxon>
        <taxon>Bacillota</taxon>
        <taxon>Clostridia</taxon>
        <taxon>Eubacteriales</taxon>
        <taxon>Desulfitobacteriaceae</taxon>
        <taxon>Desulfosporosinus</taxon>
    </lineage>
</organism>
<dbReference type="PANTHER" id="PTHR45674:SF4">
    <property type="entry name" value="DNA LIGASE 1"/>
    <property type="match status" value="1"/>
</dbReference>
<dbReference type="GO" id="GO:0005524">
    <property type="term" value="F:ATP binding"/>
    <property type="evidence" value="ECO:0007669"/>
    <property type="project" value="InterPro"/>
</dbReference>
<dbReference type="PROSITE" id="PS50160">
    <property type="entry name" value="DNA_LIGASE_A3"/>
    <property type="match status" value="1"/>
</dbReference>
<protein>
    <submittedName>
        <fullName evidence="4">DNA ligase-1</fullName>
    </submittedName>
</protein>
<dbReference type="Pfam" id="PF01068">
    <property type="entry name" value="DNA_ligase_A_M"/>
    <property type="match status" value="1"/>
</dbReference>
<comment type="similarity">
    <text evidence="1">Belongs to the ATP-dependent DNA ligase family.</text>
</comment>
<dbReference type="AlphaFoldDB" id="A0A1G8CDD1"/>
<evidence type="ECO:0000256" key="2">
    <source>
        <dbReference type="ARBA" id="ARBA00022598"/>
    </source>
</evidence>
<sequence length="285" mass="32627">MFISPMLLHKVDTPFDDKDWYSELKLDGIRFLYSTMSGFNFYTRHKNEVTARFPELVTRQIPKGTILDGEIIISDKDGKPDFEELMSRFQVGSPRRIPTISRVKPVTFCAFDVIYDKGKKVSHLPLSDRKEILEAILPKDLPQITKVLPIEGNGKALFDLVRQQQLEGIVLKKKDSTYEVGKRSKNWLKVVNYQFTTVEIAGFRKSEFGLLLRFPNGNLAGVMELGVPVKARRVVNNYAKIVGFQEVNDYVHFPIVNEALKCKVKFRSITKAGYLRLPSFVEFAS</sequence>
<dbReference type="Gene3D" id="3.30.1490.70">
    <property type="match status" value="1"/>
</dbReference>
<proteinExistence type="inferred from homology"/>
<reference evidence="5" key="1">
    <citation type="submission" date="2016-10" db="EMBL/GenBank/DDBJ databases">
        <authorList>
            <person name="Varghese N."/>
            <person name="Submissions S."/>
        </authorList>
    </citation>
    <scope>NUCLEOTIDE SEQUENCE [LARGE SCALE GENOMIC DNA]</scope>
    <source>
        <strain evidence="5">DSM 8344</strain>
    </source>
</reference>
<dbReference type="InterPro" id="IPR012310">
    <property type="entry name" value="DNA_ligase_ATP-dep_cent"/>
</dbReference>
<keyword evidence="5" id="KW-1185">Reference proteome</keyword>
<accession>A0A1G8CDD1</accession>
<feature type="domain" description="ATP-dependent DNA ligase family profile" evidence="3">
    <location>
        <begin position="106"/>
        <end position="190"/>
    </location>
</feature>
<dbReference type="SUPFAM" id="SSF56091">
    <property type="entry name" value="DNA ligase/mRNA capping enzyme, catalytic domain"/>
    <property type="match status" value="1"/>
</dbReference>
<evidence type="ECO:0000256" key="1">
    <source>
        <dbReference type="ARBA" id="ARBA00007572"/>
    </source>
</evidence>
<dbReference type="Gene3D" id="3.30.470.30">
    <property type="entry name" value="DNA ligase/mRNA capping enzyme"/>
    <property type="match status" value="1"/>
</dbReference>
<dbReference type="EMBL" id="FNCP01000013">
    <property type="protein sequence ID" value="SDH42850.1"/>
    <property type="molecule type" value="Genomic_DNA"/>
</dbReference>
<evidence type="ECO:0000259" key="3">
    <source>
        <dbReference type="PROSITE" id="PS50160"/>
    </source>
</evidence>
<dbReference type="GO" id="GO:0006310">
    <property type="term" value="P:DNA recombination"/>
    <property type="evidence" value="ECO:0007669"/>
    <property type="project" value="InterPro"/>
</dbReference>
<evidence type="ECO:0000313" key="5">
    <source>
        <dbReference type="Proteomes" id="UP000198656"/>
    </source>
</evidence>
<gene>
    <name evidence="4" type="ORF">SAMN05443529_11354</name>
</gene>
<dbReference type="GO" id="GO:0006281">
    <property type="term" value="P:DNA repair"/>
    <property type="evidence" value="ECO:0007669"/>
    <property type="project" value="InterPro"/>
</dbReference>
<dbReference type="Proteomes" id="UP000198656">
    <property type="component" value="Unassembled WGS sequence"/>
</dbReference>
<dbReference type="STRING" id="1121419.SAMN05443529_11354"/>
<name>A0A1G8CDD1_9FIRM</name>
<dbReference type="GO" id="GO:0003910">
    <property type="term" value="F:DNA ligase (ATP) activity"/>
    <property type="evidence" value="ECO:0007669"/>
    <property type="project" value="InterPro"/>
</dbReference>
<keyword evidence="2 4" id="KW-0436">Ligase</keyword>